<dbReference type="OrthoDB" id="104532at2157"/>
<dbReference type="InterPro" id="IPR011256">
    <property type="entry name" value="Reg_factor_effector_dom_sf"/>
</dbReference>
<gene>
    <name evidence="2" type="ORF">MBBWO_07370</name>
</gene>
<organism evidence="2 3">
    <name type="scientific">Methanobrevibacter woesei</name>
    <dbReference type="NCBI Taxonomy" id="190976"/>
    <lineage>
        <taxon>Archaea</taxon>
        <taxon>Methanobacteriati</taxon>
        <taxon>Methanobacteriota</taxon>
        <taxon>Methanomada group</taxon>
        <taxon>Methanobacteria</taxon>
        <taxon>Methanobacteriales</taxon>
        <taxon>Methanobacteriaceae</taxon>
        <taxon>Methanobrevibacter</taxon>
    </lineage>
</organism>
<evidence type="ECO:0000313" key="3">
    <source>
        <dbReference type="Proteomes" id="UP000245577"/>
    </source>
</evidence>
<feature type="domain" description="AraC effector-binding" evidence="1">
    <location>
        <begin position="1"/>
        <end position="153"/>
    </location>
</feature>
<dbReference type="RefSeq" id="WP_116669537.1">
    <property type="nucleotide sequence ID" value="NZ_CALIUN010000005.1"/>
</dbReference>
<keyword evidence="3" id="KW-1185">Reference proteome</keyword>
<dbReference type="InterPro" id="IPR029442">
    <property type="entry name" value="GyrI-like"/>
</dbReference>
<name>A0A2U1S782_9EURY</name>
<reference evidence="2 3" key="1">
    <citation type="submission" date="2017-03" db="EMBL/GenBank/DDBJ databases">
        <title>Genome sequence of Methanobrevibacter wosei.</title>
        <authorList>
            <person name="Poehlein A."/>
            <person name="Seedorf H."/>
            <person name="Daniel R."/>
        </authorList>
    </citation>
    <scope>NUCLEOTIDE SEQUENCE [LARGE SCALE GENOMIC DNA]</scope>
    <source>
        <strain evidence="2 3">DSM 11979</strain>
    </source>
</reference>
<dbReference type="Gene3D" id="3.20.80.10">
    <property type="entry name" value="Regulatory factor, effector binding domain"/>
    <property type="match status" value="1"/>
</dbReference>
<evidence type="ECO:0000313" key="2">
    <source>
        <dbReference type="EMBL" id="PWB85891.1"/>
    </source>
</evidence>
<dbReference type="SMART" id="SM00871">
    <property type="entry name" value="AraC_E_bind"/>
    <property type="match status" value="1"/>
</dbReference>
<dbReference type="Pfam" id="PF06445">
    <property type="entry name" value="GyrI-like"/>
    <property type="match status" value="1"/>
</dbReference>
<dbReference type="Proteomes" id="UP000245577">
    <property type="component" value="Unassembled WGS sequence"/>
</dbReference>
<dbReference type="AlphaFoldDB" id="A0A2U1S782"/>
<sequence length="155" mass="17858">MDFECKKVPDQKLAVINYKGPITDMDVLVSKLLGWAESEEIKIESEPFIIYYSPRHSVNEGDAVYDVGIVIDSEEEPERNDLIRVVDLFEHEVLSALHKGSTDNILETYEKVVEYSQENNYDIIGSPKEILHKSLYNCDDESEYITEIQLPIIKM</sequence>
<accession>A0A2U1S782</accession>
<comment type="caution">
    <text evidence="2">The sequence shown here is derived from an EMBL/GenBank/DDBJ whole genome shotgun (WGS) entry which is preliminary data.</text>
</comment>
<evidence type="ECO:0000259" key="1">
    <source>
        <dbReference type="SMART" id="SM00871"/>
    </source>
</evidence>
<proteinExistence type="predicted"/>
<dbReference type="SUPFAM" id="SSF55136">
    <property type="entry name" value="Probable bacterial effector-binding domain"/>
    <property type="match status" value="1"/>
</dbReference>
<dbReference type="EMBL" id="MZGU01000004">
    <property type="protein sequence ID" value="PWB85891.1"/>
    <property type="molecule type" value="Genomic_DNA"/>
</dbReference>
<dbReference type="InterPro" id="IPR010499">
    <property type="entry name" value="AraC_E-bd"/>
</dbReference>
<protein>
    <submittedName>
        <fullName evidence="2">Bacterial transcription activator, effector binding domain</fullName>
    </submittedName>
</protein>